<dbReference type="Proteomes" id="UP000275719">
    <property type="component" value="Unassembled WGS sequence"/>
</dbReference>
<dbReference type="Gene3D" id="3.10.350.10">
    <property type="entry name" value="LysM domain"/>
    <property type="match status" value="1"/>
</dbReference>
<feature type="signal peptide" evidence="1">
    <location>
        <begin position="1"/>
        <end position="20"/>
    </location>
</feature>
<dbReference type="InterPro" id="IPR013830">
    <property type="entry name" value="SGNH_hydro"/>
</dbReference>
<dbReference type="InterPro" id="IPR018392">
    <property type="entry name" value="LysM"/>
</dbReference>
<dbReference type="RefSeq" id="WP_125016870.1">
    <property type="nucleotide sequence ID" value="NZ_RQVQ01000003.1"/>
</dbReference>
<dbReference type="SMART" id="SM00257">
    <property type="entry name" value="LysM"/>
    <property type="match status" value="1"/>
</dbReference>
<dbReference type="Pfam" id="PF01476">
    <property type="entry name" value="LysM"/>
    <property type="match status" value="1"/>
</dbReference>
<feature type="domain" description="LysM" evidence="2">
    <location>
        <begin position="198"/>
        <end position="241"/>
    </location>
</feature>
<reference evidence="3 4" key="1">
    <citation type="submission" date="2018-11" db="EMBL/GenBank/DDBJ databases">
        <title>Flavobacterium sp. nov., YIM 102701-2 draft genome.</title>
        <authorList>
            <person name="Li G."/>
            <person name="Jiang Y."/>
        </authorList>
    </citation>
    <scope>NUCLEOTIDE SEQUENCE [LARGE SCALE GENOMIC DNA]</scope>
    <source>
        <strain evidence="3 4">YIM 102701-2</strain>
    </source>
</reference>
<evidence type="ECO:0000256" key="1">
    <source>
        <dbReference type="SAM" id="SignalP"/>
    </source>
</evidence>
<dbReference type="OrthoDB" id="9764375at2"/>
<dbReference type="PANTHER" id="PTHR30383:SF29">
    <property type="entry name" value="SGNH HYDROLASE-TYPE ESTERASE DOMAIN-CONTAINING PROTEIN"/>
    <property type="match status" value="1"/>
</dbReference>
<dbReference type="Gene3D" id="3.40.50.1110">
    <property type="entry name" value="SGNH hydrolase"/>
    <property type="match status" value="2"/>
</dbReference>
<evidence type="ECO:0000313" key="4">
    <source>
        <dbReference type="Proteomes" id="UP000275719"/>
    </source>
</evidence>
<accession>A0A3P3WFI5</accession>
<evidence type="ECO:0000259" key="2">
    <source>
        <dbReference type="PROSITE" id="PS51782"/>
    </source>
</evidence>
<dbReference type="CDD" id="cd00118">
    <property type="entry name" value="LysM"/>
    <property type="match status" value="1"/>
</dbReference>
<dbReference type="EMBL" id="RQVQ01000003">
    <property type="protein sequence ID" value="RRJ92806.1"/>
    <property type="molecule type" value="Genomic_DNA"/>
</dbReference>
<dbReference type="InterPro" id="IPR051532">
    <property type="entry name" value="Ester_Hydrolysis_Enzymes"/>
</dbReference>
<gene>
    <name evidence="3" type="ORF">EG240_01980</name>
</gene>
<feature type="chain" id="PRO_5017955088" evidence="1">
    <location>
        <begin position="21"/>
        <end position="469"/>
    </location>
</feature>
<evidence type="ECO:0000313" key="3">
    <source>
        <dbReference type="EMBL" id="RRJ92806.1"/>
    </source>
</evidence>
<dbReference type="GO" id="GO:0016788">
    <property type="term" value="F:hydrolase activity, acting on ester bonds"/>
    <property type="evidence" value="ECO:0007669"/>
    <property type="project" value="UniProtKB-ARBA"/>
</dbReference>
<dbReference type="SUPFAM" id="SSF54106">
    <property type="entry name" value="LysM domain"/>
    <property type="match status" value="1"/>
</dbReference>
<keyword evidence="1" id="KW-0732">Signal</keyword>
<dbReference type="PANTHER" id="PTHR30383">
    <property type="entry name" value="THIOESTERASE 1/PROTEASE 1/LYSOPHOSPHOLIPASE L1"/>
    <property type="match status" value="1"/>
</dbReference>
<name>A0A3P3WFI5_9FLAO</name>
<dbReference type="PROSITE" id="PS51782">
    <property type="entry name" value="LYSM"/>
    <property type="match status" value="1"/>
</dbReference>
<comment type="caution">
    <text evidence="3">The sequence shown here is derived from an EMBL/GenBank/DDBJ whole genome shotgun (WGS) entry which is preliminary data.</text>
</comment>
<protein>
    <submittedName>
        <fullName evidence="3">LysM peptidoglycan-binding domain-containing protein</fullName>
    </submittedName>
</protein>
<dbReference type="Pfam" id="PF13472">
    <property type="entry name" value="Lipase_GDSL_2"/>
    <property type="match status" value="1"/>
</dbReference>
<proteinExistence type="predicted"/>
<sequence length="469" mass="52591">MRYLLSISLFVFLFGQTTFAQSSDNVSTSDTISIEKSNPLEILNPEVLFPFFKQLQSLETKKEGKVRMVQIGDSHIQADFSSVFIKDIFQQKFGNAGLGFIFPHRLVKTNGTSKVNFKSNANFSSSRNVRPADENPIGISGYTISTSNRNAVIEVDIKNEQDYPNSIKIITPNKERFFNVGFANGNRISLEKQTIKAKNHKVKKGETLSSISRKYGVSVDFIKKSNGLKSNKLAIGKSLKVGEEKEIESEVSIPNFDLVDLTFDDKSFSYNSPKAIDEFYLIANESKSDYKLSGLLLENNQSGITFSGIGVNGAKLSDYNQFDMFFDQLQILNPNLIIVSLGTNESFDRLIVADYMVNLQIFVSKVKQTNPNTAILVTTPPPSTLHKRFENTFIAEYTKGIIEFANTNKTFAVFDMYQAFGGENGVKINKQKGFLAKDEVHYTKEGYEQQGKILAEALLNAYQNYISNK</sequence>
<dbReference type="AlphaFoldDB" id="A0A3P3WFI5"/>
<keyword evidence="4" id="KW-1185">Reference proteome</keyword>
<dbReference type="InterPro" id="IPR036779">
    <property type="entry name" value="LysM_dom_sf"/>
</dbReference>
<organism evidence="3 4">
    <name type="scientific">Paenimyroides tangerinum</name>
    <dbReference type="NCBI Taxonomy" id="2488728"/>
    <lineage>
        <taxon>Bacteria</taxon>
        <taxon>Pseudomonadati</taxon>
        <taxon>Bacteroidota</taxon>
        <taxon>Flavobacteriia</taxon>
        <taxon>Flavobacteriales</taxon>
        <taxon>Flavobacteriaceae</taxon>
        <taxon>Paenimyroides</taxon>
    </lineage>
</organism>
<dbReference type="SUPFAM" id="SSF52266">
    <property type="entry name" value="SGNH hydrolase"/>
    <property type="match status" value="1"/>
</dbReference>
<dbReference type="InterPro" id="IPR036514">
    <property type="entry name" value="SGNH_hydro_sf"/>
</dbReference>